<dbReference type="Gene3D" id="3.40.50.1820">
    <property type="entry name" value="alpha/beta hydrolase"/>
    <property type="match status" value="1"/>
</dbReference>
<reference evidence="5 6" key="1">
    <citation type="submission" date="2024-02" db="EMBL/GenBank/DDBJ databases">
        <authorList>
            <person name="Chen Y."/>
            <person name="Shah S."/>
            <person name="Dougan E. K."/>
            <person name="Thang M."/>
            <person name="Chan C."/>
        </authorList>
    </citation>
    <scope>NUCLEOTIDE SEQUENCE [LARGE SCALE GENOMIC DNA]</scope>
</reference>
<accession>A0ABP0Q701</accession>
<dbReference type="Proteomes" id="UP001642484">
    <property type="component" value="Unassembled WGS sequence"/>
</dbReference>
<comment type="caution">
    <text evidence="5">The sequence shown here is derived from an EMBL/GenBank/DDBJ whole genome shotgun (WGS) entry which is preliminary data.</text>
</comment>
<dbReference type="PANTHER" id="PTHR11559">
    <property type="entry name" value="CARBOXYLESTERASE"/>
    <property type="match status" value="1"/>
</dbReference>
<gene>
    <name evidence="5" type="ORF">CCMP2556_LOCUS40409</name>
</gene>
<dbReference type="InterPro" id="IPR002018">
    <property type="entry name" value="CarbesteraseB"/>
</dbReference>
<evidence type="ECO:0000259" key="4">
    <source>
        <dbReference type="Pfam" id="PF00135"/>
    </source>
</evidence>
<dbReference type="Pfam" id="PF00135">
    <property type="entry name" value="COesterase"/>
    <property type="match status" value="1"/>
</dbReference>
<dbReference type="InterPro" id="IPR029058">
    <property type="entry name" value="AB_hydrolase_fold"/>
</dbReference>
<evidence type="ECO:0000256" key="1">
    <source>
        <dbReference type="ARBA" id="ARBA00005964"/>
    </source>
</evidence>
<dbReference type="InterPro" id="IPR019826">
    <property type="entry name" value="Carboxylesterase_B_AS"/>
</dbReference>
<evidence type="ECO:0000313" key="6">
    <source>
        <dbReference type="Proteomes" id="UP001642484"/>
    </source>
</evidence>
<protein>
    <recommendedName>
        <fullName evidence="4">Carboxylesterase type B domain-containing protein</fullName>
    </recommendedName>
</protein>
<proteinExistence type="inferred from homology"/>
<dbReference type="SUPFAM" id="SSF53474">
    <property type="entry name" value="alpha/beta-Hydrolases"/>
    <property type="match status" value="1"/>
</dbReference>
<dbReference type="EMBL" id="CAXAMN010023962">
    <property type="protein sequence ID" value="CAK9082779.1"/>
    <property type="molecule type" value="Genomic_DNA"/>
</dbReference>
<keyword evidence="6" id="KW-1185">Reference proteome</keyword>
<dbReference type="InterPro" id="IPR011990">
    <property type="entry name" value="TPR-like_helical_dom_sf"/>
</dbReference>
<feature type="repeat" description="PPR" evidence="3">
    <location>
        <begin position="803"/>
        <end position="837"/>
    </location>
</feature>
<evidence type="ECO:0000313" key="5">
    <source>
        <dbReference type="EMBL" id="CAK9082779.1"/>
    </source>
</evidence>
<dbReference type="Gene3D" id="1.25.40.10">
    <property type="entry name" value="Tetratricopeptide repeat domain"/>
    <property type="match status" value="2"/>
</dbReference>
<dbReference type="Pfam" id="PF01535">
    <property type="entry name" value="PPR"/>
    <property type="match status" value="1"/>
</dbReference>
<dbReference type="InterPro" id="IPR050309">
    <property type="entry name" value="Type-B_Carboxylest/Lipase"/>
</dbReference>
<feature type="domain" description="Carboxylesterase type B" evidence="4">
    <location>
        <begin position="52"/>
        <end position="386"/>
    </location>
</feature>
<organism evidence="5 6">
    <name type="scientific">Durusdinium trenchii</name>
    <dbReference type="NCBI Taxonomy" id="1381693"/>
    <lineage>
        <taxon>Eukaryota</taxon>
        <taxon>Sar</taxon>
        <taxon>Alveolata</taxon>
        <taxon>Dinophyceae</taxon>
        <taxon>Suessiales</taxon>
        <taxon>Symbiodiniaceae</taxon>
        <taxon>Durusdinium</taxon>
    </lineage>
</organism>
<dbReference type="PROSITE" id="PS00122">
    <property type="entry name" value="CARBOXYLESTERASE_B_1"/>
    <property type="match status" value="1"/>
</dbReference>
<comment type="similarity">
    <text evidence="1">Belongs to the type-B carboxylesterase/lipase family.</text>
</comment>
<keyword evidence="2" id="KW-0378">Hydrolase</keyword>
<dbReference type="InterPro" id="IPR002885">
    <property type="entry name" value="PPR_rpt"/>
</dbReference>
<evidence type="ECO:0000256" key="2">
    <source>
        <dbReference type="ARBA" id="ARBA00022801"/>
    </source>
</evidence>
<sequence length="950" mass="103752">MASAFRILPMEKTSSSTGRWQTLSAYVLIPLMILAACVLTRNSMLQRKAANSPSVLLSCGRLSGVQDAGVAAFRGLRYGEAPLGRRRWRPAAPAACAAGEATQDGPSCRQGGGPGESEDCLNLNVFVPSRLFEGTQGAPLLTSLPVLVWIYGGMNVIGDVEFYGPIENIVRKRDCVLVAMNYRLGIFGYLALKELATVDPRGSSGNLGITDQQLALHWVQENIAAFGGDPKKVTLMGQSSGGSNVFAHLASLGSRGLFHRAISLSGSPNITMDRETKEDQDRRLILPRTPCANLSGPKLLDCLYTADAMALDRALPKSYQLFDTLYDYPTTRVGLGASVSALLHVDGVTVSAPVLEALGSGMNDVPLLLQSMQAEMACAPAKVLENLTARGLGDFLEEVFSPVYGPQVAHEINATYQHYVPPEYGAYAVDADSASACGLRALAQAAAGSFQSPVYWSTVTAQPSHPVKGQRFPFHNWDFIAASETFGAYTPSQKDLSFGARLREDWFQLIWDGEISTSGYRKVQASAPGELVGSAQGFEALVFRVLSRRHMSDQSDPPLFSCEDCFAPGVRGSDVSIRYEVLSQGRAAESLRRRARADTPVVGALWALLRGKNWQRAIQAAEKLLLEELVPREFLALMRSAGRRSAWPLSLEALETMRKRELPPDELHYTAAMRACTSADAAGGSAALRLFGEVEKPSHLTFTAAISSCGVTREWELALELLNLMALSSHPPDLVAFHAAVTVCRQARKSRLALKLIDSLRRSELQPDVVAYSAAIAACEEGFRWMRALSFLKQMDQDAVAANVVSFSSAMSACANARHWDHALDLMVRMRQKAIEPNVVTHSAVLSACDKAHQWQWTLQQWVEMKESGIRPNRISYSAILGSMGIGLHWPQSLFLLDEMWHRKVSPDVRNYTMALSSLEKAKQWQLAVQLLNSMRLQSLQPDLFLGKVS</sequence>
<feature type="repeat" description="PPR" evidence="3">
    <location>
        <begin position="908"/>
        <end position="942"/>
    </location>
</feature>
<name>A0ABP0Q701_9DINO</name>
<dbReference type="PROSITE" id="PS51375">
    <property type="entry name" value="PPR"/>
    <property type="match status" value="3"/>
</dbReference>
<dbReference type="Pfam" id="PF13812">
    <property type="entry name" value="PPR_3"/>
    <property type="match status" value="3"/>
</dbReference>
<evidence type="ECO:0000256" key="3">
    <source>
        <dbReference type="PROSITE-ProRule" id="PRU00708"/>
    </source>
</evidence>
<dbReference type="NCBIfam" id="TIGR00756">
    <property type="entry name" value="PPR"/>
    <property type="match status" value="1"/>
</dbReference>
<feature type="repeat" description="PPR" evidence="3">
    <location>
        <begin position="838"/>
        <end position="872"/>
    </location>
</feature>